<reference evidence="2 3" key="1">
    <citation type="journal article" date="2024" name="Microbiology">
        <title>Methylomarinum rosea sp. nov., a novel halophilic methanotrophic bacterium from the hypersaline Lake Elton.</title>
        <authorList>
            <person name="Suleimanov R.Z."/>
            <person name="Oshkin I.Y."/>
            <person name="Danilova O.V."/>
            <person name="Suzina N.E."/>
            <person name="Dedysh S.N."/>
        </authorList>
    </citation>
    <scope>NUCLEOTIDE SEQUENCE [LARGE SCALE GENOMIC DNA]</scope>
    <source>
        <strain evidence="2 3">Ch1-1</strain>
    </source>
</reference>
<dbReference type="RefSeq" id="WP_349432713.1">
    <property type="nucleotide sequence ID" value="NZ_CP157743.1"/>
</dbReference>
<organism evidence="2 3">
    <name type="scientific">Methylomarinum roseum</name>
    <dbReference type="NCBI Taxonomy" id="3067653"/>
    <lineage>
        <taxon>Bacteria</taxon>
        <taxon>Pseudomonadati</taxon>
        <taxon>Pseudomonadota</taxon>
        <taxon>Gammaproteobacteria</taxon>
        <taxon>Methylococcales</taxon>
        <taxon>Methylococcaceae</taxon>
        <taxon>Methylomarinum</taxon>
    </lineage>
</organism>
<dbReference type="Proteomes" id="UP001225378">
    <property type="component" value="Chromosome"/>
</dbReference>
<dbReference type="AlphaFoldDB" id="A0AAU7NZM5"/>
<evidence type="ECO:0000313" key="2">
    <source>
        <dbReference type="EMBL" id="XBS22449.1"/>
    </source>
</evidence>
<feature type="region of interest" description="Disordered" evidence="1">
    <location>
        <begin position="1"/>
        <end position="51"/>
    </location>
</feature>
<accession>A0AAU7NZM5</accession>
<evidence type="ECO:0000313" key="3">
    <source>
        <dbReference type="Proteomes" id="UP001225378"/>
    </source>
</evidence>
<name>A0AAU7NZM5_9GAMM</name>
<sequence>MPCIKKTPDSAATSKNKAVSFRAEGGAPTKQSLSNKPVTKPPVGRIKRSGSAEKATNFMTFMTIKTINRRTESSRVTLTAGSAPDAEMRFSLFSTSDETTVGRIKRSGSAEKATNFLILMTFMVIKTINRRTESSRVC</sequence>
<dbReference type="KEGG" id="mech:Q9L42_010065"/>
<proteinExistence type="predicted"/>
<keyword evidence="3" id="KW-1185">Reference proteome</keyword>
<protein>
    <submittedName>
        <fullName evidence="2">Uncharacterized protein</fullName>
    </submittedName>
</protein>
<dbReference type="EMBL" id="CP157743">
    <property type="protein sequence ID" value="XBS22449.1"/>
    <property type="molecule type" value="Genomic_DNA"/>
</dbReference>
<evidence type="ECO:0000256" key="1">
    <source>
        <dbReference type="SAM" id="MobiDB-lite"/>
    </source>
</evidence>
<gene>
    <name evidence="2" type="ORF">Q9L42_010065</name>
</gene>